<proteinExistence type="predicted"/>
<dbReference type="AlphaFoldDB" id="A0A383DBU4"/>
<feature type="region of interest" description="Disordered" evidence="1">
    <location>
        <begin position="1"/>
        <end position="44"/>
    </location>
</feature>
<dbReference type="EMBL" id="UINC01215860">
    <property type="protein sequence ID" value="SVE41759.1"/>
    <property type="molecule type" value="Genomic_DNA"/>
</dbReference>
<accession>A0A383DBU4</accession>
<feature type="non-terminal residue" evidence="2">
    <location>
        <position position="236"/>
    </location>
</feature>
<reference evidence="2" key="1">
    <citation type="submission" date="2018-05" db="EMBL/GenBank/DDBJ databases">
        <authorList>
            <person name="Lanie J.A."/>
            <person name="Ng W.-L."/>
            <person name="Kazmierczak K.M."/>
            <person name="Andrzejewski T.M."/>
            <person name="Davidsen T.M."/>
            <person name="Wayne K.J."/>
            <person name="Tettelin H."/>
            <person name="Glass J.I."/>
            <person name="Rusch D."/>
            <person name="Podicherti R."/>
            <person name="Tsui H.-C.T."/>
            <person name="Winkler M.E."/>
        </authorList>
    </citation>
    <scope>NUCLEOTIDE SEQUENCE</scope>
</reference>
<feature type="non-terminal residue" evidence="2">
    <location>
        <position position="1"/>
    </location>
</feature>
<organism evidence="2">
    <name type="scientific">marine metagenome</name>
    <dbReference type="NCBI Taxonomy" id="408172"/>
    <lineage>
        <taxon>unclassified sequences</taxon>
        <taxon>metagenomes</taxon>
        <taxon>ecological metagenomes</taxon>
    </lineage>
</organism>
<name>A0A383DBU4_9ZZZZ</name>
<evidence type="ECO:0000256" key="1">
    <source>
        <dbReference type="SAM" id="MobiDB-lite"/>
    </source>
</evidence>
<feature type="compositionally biased region" description="Basic and acidic residues" evidence="1">
    <location>
        <begin position="1"/>
        <end position="22"/>
    </location>
</feature>
<sequence length="236" mass="26307">SESEETEQKTTLEEMTEQKSDVEETVEEEQKSIAGDNIPDTGDNALLSALLGSKAGEMDAPTVQEAEQNNDVVEGGPLAKPYTVGGQEYLVPKFDPNSEEIDMVIRKARKGDGSMITPEEREALKNHLLTLSQHDESENANELFGSPNQEDTALIELDTEKPLVKFFKRISDNIYYYLKGYSKIITFIKSGATVTFLIARAKKSGFTIIKVGAYELPLRTEQGLIEELPQLIHYIF</sequence>
<protein>
    <submittedName>
        <fullName evidence="2">Uncharacterized protein</fullName>
    </submittedName>
</protein>
<evidence type="ECO:0000313" key="2">
    <source>
        <dbReference type="EMBL" id="SVE41759.1"/>
    </source>
</evidence>
<gene>
    <name evidence="2" type="ORF">METZ01_LOCUS494613</name>
</gene>